<evidence type="ECO:0000256" key="7">
    <source>
        <dbReference type="PIRSR" id="PIRSR001021-1"/>
    </source>
</evidence>
<dbReference type="Gene3D" id="2.60.40.1180">
    <property type="entry name" value="Golgi alpha-mannosidase II"/>
    <property type="match status" value="1"/>
</dbReference>
<dbReference type="GO" id="GO:0004556">
    <property type="term" value="F:alpha-amylase activity"/>
    <property type="evidence" value="ECO:0007669"/>
    <property type="project" value="UniProtKB-EC"/>
</dbReference>
<organism evidence="11 12">
    <name type="scientific">Aerococcus agrisoli</name>
    <dbReference type="NCBI Taxonomy" id="2487350"/>
    <lineage>
        <taxon>Bacteria</taxon>
        <taxon>Bacillati</taxon>
        <taxon>Bacillota</taxon>
        <taxon>Bacilli</taxon>
        <taxon>Lactobacillales</taxon>
        <taxon>Aerococcaceae</taxon>
        <taxon>Aerococcus</taxon>
    </lineage>
</organism>
<dbReference type="RefSeq" id="WP_123779605.1">
    <property type="nucleotide sequence ID" value="NZ_RKMG01000007.1"/>
</dbReference>
<dbReference type="PANTHER" id="PTHR43447">
    <property type="entry name" value="ALPHA-AMYLASE"/>
    <property type="match status" value="1"/>
</dbReference>
<feature type="binding site" evidence="8">
    <location>
        <position position="104"/>
    </location>
    <ligand>
        <name>Ca(2+)</name>
        <dbReference type="ChEBI" id="CHEBI:29108"/>
        <label>1</label>
    </ligand>
</feature>
<keyword evidence="8" id="KW-0106">Calcium</keyword>
<evidence type="ECO:0000256" key="9">
    <source>
        <dbReference type="SAM" id="MobiDB-lite"/>
    </source>
</evidence>
<dbReference type="InterPro" id="IPR017853">
    <property type="entry name" value="GH"/>
</dbReference>
<comment type="caution">
    <text evidence="11">The sequence shown here is derived from an EMBL/GenBank/DDBJ whole genome shotgun (WGS) entry which is preliminary data.</text>
</comment>
<gene>
    <name evidence="11" type="ORF">EF384_03505</name>
</gene>
<dbReference type="AlphaFoldDB" id="A0A3N4GQN8"/>
<dbReference type="OrthoDB" id="9805159at2"/>
<keyword evidence="5" id="KW-0119">Carbohydrate metabolism</keyword>
<evidence type="ECO:0000313" key="12">
    <source>
        <dbReference type="Proteomes" id="UP000273977"/>
    </source>
</evidence>
<dbReference type="Pfam" id="PF00128">
    <property type="entry name" value="Alpha-amylase"/>
    <property type="match status" value="1"/>
</dbReference>
<comment type="cofactor">
    <cofactor evidence="1">
        <name>Ca(2+)</name>
        <dbReference type="ChEBI" id="CHEBI:29108"/>
    </cofactor>
</comment>
<dbReference type="Proteomes" id="UP000273977">
    <property type="component" value="Unassembled WGS sequence"/>
</dbReference>
<sequence length="545" mass="61828">MVMNGVLMQYFEWDLPDDGKLWQHLAEDAEHLAEIGISHIWMPPATKGQSSGDVGYGVYDLFDIGEFDQKGTVRTKYGTREEYQAAIDALQAHGIWALADAVLNHKGGADETEIFQAYPVNPNNRQEKIGEARDIEGWTKFNFPGRQGKYSDFIWDFNCFSGTDFDNKTGESGIFMIKGENKGWADNEEVDSENGNFDYLMFADIDYSNPHVQEEVIKWGNWYLDNFNLNGFRMDALKHIEFSFIDKFITALRETHPDIYVIGEYWQSNQGVLFDYLEETDYQIDLFDVALHHRFKKAASSWDQFDMGSLLEGSLLQGRPNMAVTFVDNHDSQPGQALESWVDEWFKPIAYAIILLNKSGLPTIFYGDYYGIESIHFKGFRETLDTLLALRRENAYGDQHDYFDHKNCIGYTRTGDDEHPNGLAFIATNGNHAKKRMYVGELHAGEEWIDAMGEIQGSVRIEEDGTGVFKVHSGSMSVWINKEDAEHIEGEADNDEAFEDANYHEPEVTEEVAAEAAEVADAETSEVDAPEEVPADEAEVPAENV</sequence>
<comment type="similarity">
    <text evidence="2">Belongs to the glycosyl hydrolase 13 family.</text>
</comment>
<dbReference type="SUPFAM" id="SSF51445">
    <property type="entry name" value="(Trans)glycosidases"/>
    <property type="match status" value="1"/>
</dbReference>
<keyword evidence="12" id="KW-1185">Reference proteome</keyword>
<protein>
    <submittedName>
        <fullName evidence="11">Alpha-amylase</fullName>
        <ecNumber evidence="11">3.2.1.1</ecNumber>
    </submittedName>
</protein>
<feature type="active site" description="Nucleophile" evidence="7">
    <location>
        <position position="235"/>
    </location>
</feature>
<evidence type="ECO:0000256" key="6">
    <source>
        <dbReference type="ARBA" id="ARBA00023295"/>
    </source>
</evidence>
<dbReference type="Gene3D" id="2.40.30.140">
    <property type="match status" value="1"/>
</dbReference>
<evidence type="ECO:0000256" key="2">
    <source>
        <dbReference type="ARBA" id="ARBA00008061"/>
    </source>
</evidence>
<dbReference type="SMART" id="SM00642">
    <property type="entry name" value="Aamy"/>
    <property type="match status" value="1"/>
</dbReference>
<dbReference type="GO" id="GO:0005509">
    <property type="term" value="F:calcium ion binding"/>
    <property type="evidence" value="ECO:0007669"/>
    <property type="project" value="InterPro"/>
</dbReference>
<dbReference type="InterPro" id="IPR013780">
    <property type="entry name" value="Glyco_hydro_b"/>
</dbReference>
<reference evidence="11 12" key="1">
    <citation type="submission" date="2018-11" db="EMBL/GenBank/DDBJ databases">
        <title>Aerococcus sp. SJQ22, whole genome shotgun sequence.</title>
        <authorList>
            <person name="Sun L."/>
            <person name="Gao X."/>
            <person name="Chen W."/>
            <person name="Huang K."/>
        </authorList>
    </citation>
    <scope>NUCLEOTIDE SEQUENCE [LARGE SCALE GENOMIC DNA]</scope>
    <source>
        <strain evidence="11 12">SJQ22</strain>
    </source>
</reference>
<keyword evidence="4 11" id="KW-0378">Hydrolase</keyword>
<evidence type="ECO:0000313" key="11">
    <source>
        <dbReference type="EMBL" id="RPA60930.1"/>
    </source>
</evidence>
<feature type="domain" description="Glycosyl hydrolase family 13 catalytic" evidence="10">
    <location>
        <begin position="5"/>
        <end position="413"/>
    </location>
</feature>
<dbReference type="SUPFAM" id="SSF51011">
    <property type="entry name" value="Glycosyl hydrolase domain"/>
    <property type="match status" value="1"/>
</dbReference>
<name>A0A3N4GQN8_9LACT</name>
<feature type="binding site" evidence="8">
    <location>
        <position position="206"/>
    </location>
    <ligand>
        <name>Ca(2+)</name>
        <dbReference type="ChEBI" id="CHEBI:29108"/>
        <label>2</label>
    </ligand>
</feature>
<feature type="region of interest" description="Disordered" evidence="9">
    <location>
        <begin position="511"/>
        <end position="545"/>
    </location>
</feature>
<feature type="binding site" evidence="8">
    <location>
        <position position="239"/>
    </location>
    <ligand>
        <name>Ca(2+)</name>
        <dbReference type="ChEBI" id="CHEBI:29108"/>
        <label>1</label>
    </ligand>
</feature>
<feature type="binding site" evidence="8">
    <location>
        <position position="198"/>
    </location>
    <ligand>
        <name>Ca(2+)</name>
        <dbReference type="ChEBI" id="CHEBI:29108"/>
        <label>1</label>
    </ligand>
</feature>
<feature type="active site" description="Proton donor" evidence="7">
    <location>
        <position position="264"/>
    </location>
</feature>
<dbReference type="EMBL" id="RKMG01000007">
    <property type="protein sequence ID" value="RPA60930.1"/>
    <property type="molecule type" value="Genomic_DNA"/>
</dbReference>
<feature type="binding site" evidence="8">
    <location>
        <position position="204"/>
    </location>
    <ligand>
        <name>Ca(2+)</name>
        <dbReference type="ChEBI" id="CHEBI:29108"/>
        <label>1</label>
    </ligand>
</feature>
<accession>A0A3N4GQN8</accession>
<evidence type="ECO:0000259" key="10">
    <source>
        <dbReference type="SMART" id="SM00642"/>
    </source>
</evidence>
<dbReference type="Gene3D" id="3.20.20.80">
    <property type="entry name" value="Glycosidases"/>
    <property type="match status" value="1"/>
</dbReference>
<evidence type="ECO:0000256" key="4">
    <source>
        <dbReference type="ARBA" id="ARBA00022801"/>
    </source>
</evidence>
<keyword evidence="3 8" id="KW-0479">Metal-binding</keyword>
<dbReference type="NCBIfam" id="NF006969">
    <property type="entry name" value="PRK09441.1-2"/>
    <property type="match status" value="1"/>
</dbReference>
<dbReference type="EC" id="3.2.1.1" evidence="11"/>
<proteinExistence type="inferred from homology"/>
<dbReference type="PIRSF" id="PIRSF001021">
    <property type="entry name" value="Alph-amls_thrmst"/>
    <property type="match status" value="1"/>
</dbReference>
<dbReference type="NCBIfam" id="NF006968">
    <property type="entry name" value="PRK09441.1-1"/>
    <property type="match status" value="1"/>
</dbReference>
<dbReference type="CDD" id="cd11318">
    <property type="entry name" value="AmyAc_bac_fung_AmyA"/>
    <property type="match status" value="1"/>
</dbReference>
<evidence type="ECO:0000256" key="3">
    <source>
        <dbReference type="ARBA" id="ARBA00022723"/>
    </source>
</evidence>
<keyword evidence="6 11" id="KW-0326">Glycosidase</keyword>
<evidence type="ECO:0000256" key="1">
    <source>
        <dbReference type="ARBA" id="ARBA00001913"/>
    </source>
</evidence>
<evidence type="ECO:0000256" key="8">
    <source>
        <dbReference type="PIRSR" id="PIRSR001021-2"/>
    </source>
</evidence>
<evidence type="ECO:0000256" key="5">
    <source>
        <dbReference type="ARBA" id="ARBA00023277"/>
    </source>
</evidence>
<dbReference type="InterPro" id="IPR013776">
    <property type="entry name" value="A-amylase_thermo"/>
</dbReference>
<dbReference type="GO" id="GO:0005975">
    <property type="term" value="P:carbohydrate metabolic process"/>
    <property type="evidence" value="ECO:0007669"/>
    <property type="project" value="InterPro"/>
</dbReference>
<dbReference type="InterPro" id="IPR006047">
    <property type="entry name" value="GH13_cat_dom"/>
</dbReference>